<dbReference type="OrthoDB" id="532567at2"/>
<accession>U7QGS8</accession>
<dbReference type="RefSeq" id="WP_023067296.1">
    <property type="nucleotide sequence ID" value="NZ_AUZM01000036.1"/>
</dbReference>
<evidence type="ECO:0000256" key="1">
    <source>
        <dbReference type="SAM" id="MobiDB-lite"/>
    </source>
</evidence>
<dbReference type="AlphaFoldDB" id="U7QGS8"/>
<keyword evidence="3" id="KW-1185">Reference proteome</keyword>
<dbReference type="EMBL" id="AUZM01000036">
    <property type="protein sequence ID" value="ERT06457.1"/>
    <property type="molecule type" value="Genomic_DNA"/>
</dbReference>
<protein>
    <submittedName>
        <fullName evidence="2">Uncharacterized protein</fullName>
    </submittedName>
</protein>
<organism evidence="2 3">
    <name type="scientific">Lyngbya aestuarii BL J</name>
    <dbReference type="NCBI Taxonomy" id="1348334"/>
    <lineage>
        <taxon>Bacteria</taxon>
        <taxon>Bacillati</taxon>
        <taxon>Cyanobacteriota</taxon>
        <taxon>Cyanophyceae</taxon>
        <taxon>Oscillatoriophycideae</taxon>
        <taxon>Oscillatoriales</taxon>
        <taxon>Microcoleaceae</taxon>
        <taxon>Lyngbya</taxon>
    </lineage>
</organism>
<name>U7QGS8_9CYAN</name>
<dbReference type="Proteomes" id="UP000017127">
    <property type="component" value="Unassembled WGS sequence"/>
</dbReference>
<reference evidence="2 3" key="1">
    <citation type="journal article" date="2013" name="Front. Microbiol.">
        <title>Comparative genomic analyses of the cyanobacterium, Lyngbya aestuarii BL J, a powerful hydrogen producer.</title>
        <authorList>
            <person name="Kothari A."/>
            <person name="Vaughn M."/>
            <person name="Garcia-Pichel F."/>
        </authorList>
    </citation>
    <scope>NUCLEOTIDE SEQUENCE [LARGE SCALE GENOMIC DNA]</scope>
    <source>
        <strain evidence="2 3">BL J</strain>
    </source>
</reference>
<feature type="region of interest" description="Disordered" evidence="1">
    <location>
        <begin position="1"/>
        <end position="33"/>
    </location>
</feature>
<sequence>MKKTQEEQDSINFVSNFNDESEDKAVADNDQESDTSEMYVINELAKKLREEYLILENACFNFDIDANNWMDLAEKIHKDLDETNDFQQNDSQSQLRSNHNISDRYTVNDLKSRFSSFQEAKEFYGISAKGWQALVYRLNNQ</sequence>
<gene>
    <name evidence="2" type="ORF">M595_3593</name>
</gene>
<evidence type="ECO:0000313" key="3">
    <source>
        <dbReference type="Proteomes" id="UP000017127"/>
    </source>
</evidence>
<comment type="caution">
    <text evidence="2">The sequence shown here is derived from an EMBL/GenBank/DDBJ whole genome shotgun (WGS) entry which is preliminary data.</text>
</comment>
<proteinExistence type="predicted"/>
<evidence type="ECO:0000313" key="2">
    <source>
        <dbReference type="EMBL" id="ERT06457.1"/>
    </source>
</evidence>